<name>A0A815PXR3_9BILA</name>
<gene>
    <name evidence="2" type="ORF">ZHD862_LOCUS35439</name>
</gene>
<feature type="non-terminal residue" evidence="2">
    <location>
        <position position="1"/>
    </location>
</feature>
<dbReference type="AlphaFoldDB" id="A0A815PXR3"/>
<accession>A0A815PXR3</accession>
<evidence type="ECO:0000313" key="2">
    <source>
        <dbReference type="EMBL" id="CAF1455112.1"/>
    </source>
</evidence>
<dbReference type="EMBL" id="CAJNOT010005085">
    <property type="protein sequence ID" value="CAF1455112.1"/>
    <property type="molecule type" value="Genomic_DNA"/>
</dbReference>
<protein>
    <submittedName>
        <fullName evidence="2">Uncharacterized protein</fullName>
    </submittedName>
</protein>
<dbReference type="Proteomes" id="UP000663864">
    <property type="component" value="Unassembled WGS sequence"/>
</dbReference>
<feature type="region of interest" description="Disordered" evidence="1">
    <location>
        <begin position="40"/>
        <end position="64"/>
    </location>
</feature>
<sequence>MFDSESTKESARPVTIDEESLIEITEKSEELLQSSNIDTEVDTHDRNNSNSTNQITSTVTLIRT</sequence>
<evidence type="ECO:0000313" key="3">
    <source>
        <dbReference type="Proteomes" id="UP000663864"/>
    </source>
</evidence>
<feature type="compositionally biased region" description="Low complexity" evidence="1">
    <location>
        <begin position="48"/>
        <end position="64"/>
    </location>
</feature>
<proteinExistence type="predicted"/>
<organism evidence="2 3">
    <name type="scientific">Rotaria sordida</name>
    <dbReference type="NCBI Taxonomy" id="392033"/>
    <lineage>
        <taxon>Eukaryota</taxon>
        <taxon>Metazoa</taxon>
        <taxon>Spiralia</taxon>
        <taxon>Gnathifera</taxon>
        <taxon>Rotifera</taxon>
        <taxon>Eurotatoria</taxon>
        <taxon>Bdelloidea</taxon>
        <taxon>Philodinida</taxon>
        <taxon>Philodinidae</taxon>
        <taxon>Rotaria</taxon>
    </lineage>
</organism>
<comment type="caution">
    <text evidence="2">The sequence shown here is derived from an EMBL/GenBank/DDBJ whole genome shotgun (WGS) entry which is preliminary data.</text>
</comment>
<reference evidence="2" key="1">
    <citation type="submission" date="2021-02" db="EMBL/GenBank/DDBJ databases">
        <authorList>
            <person name="Nowell W R."/>
        </authorList>
    </citation>
    <scope>NUCLEOTIDE SEQUENCE</scope>
</reference>
<evidence type="ECO:0000256" key="1">
    <source>
        <dbReference type="SAM" id="MobiDB-lite"/>
    </source>
</evidence>